<name>A0A8H4IN45_9PEZI</name>
<protein>
    <recommendedName>
        <fullName evidence="3">NmrA-like domain-containing protein</fullName>
    </recommendedName>
</protein>
<dbReference type="PANTHER" id="PTHR47706:SF9">
    <property type="entry name" value="NMRA-LIKE DOMAIN-CONTAINING PROTEIN-RELATED"/>
    <property type="match status" value="1"/>
</dbReference>
<evidence type="ECO:0000259" key="3">
    <source>
        <dbReference type="Pfam" id="PF05368"/>
    </source>
</evidence>
<dbReference type="EMBL" id="WWBZ02000062">
    <property type="protein sequence ID" value="KAF4303367.1"/>
    <property type="molecule type" value="Genomic_DNA"/>
</dbReference>
<proteinExistence type="predicted"/>
<feature type="domain" description="NmrA-like" evidence="3">
    <location>
        <begin position="40"/>
        <end position="213"/>
    </location>
</feature>
<dbReference type="Proteomes" id="UP000572817">
    <property type="component" value="Unassembled WGS sequence"/>
</dbReference>
<dbReference type="InterPro" id="IPR051609">
    <property type="entry name" value="NmrA/Isoflavone_reductase-like"/>
</dbReference>
<accession>A0A8H4IN45</accession>
<sequence>MATSSQDTFTVGIAGLSGKIRAPYNLPPPLAPARPHPGPGDAFDATSAQSLVRGCDVVICSYLGADALMIDGQKLLIDACAAEGVPRYLASDFTLDFTKLQKGQLFPKDPMIEVKEYLDAKKEVQGVHVLIAAFTDTFFSAYFQVWDGKERKLRMWGKPECVWESTSYMNAAEYTAAVALDPKAVGVQRFRGDRKNIHQIADVINTVYGFKPEVETLGSLDELYKLTMFYQYHLINGQSYVGEDDKLDNDKYPEIKAETVEDFLRRQPLEKLPDAMAIAGDSE</sequence>
<dbReference type="Pfam" id="PF05368">
    <property type="entry name" value="NmrA"/>
    <property type="match status" value="1"/>
</dbReference>
<dbReference type="AlphaFoldDB" id="A0A8H4IN45"/>
<evidence type="ECO:0000313" key="5">
    <source>
        <dbReference type="Proteomes" id="UP000572817"/>
    </source>
</evidence>
<evidence type="ECO:0000256" key="2">
    <source>
        <dbReference type="ARBA" id="ARBA00023002"/>
    </source>
</evidence>
<dbReference type="GO" id="GO:0016491">
    <property type="term" value="F:oxidoreductase activity"/>
    <property type="evidence" value="ECO:0007669"/>
    <property type="project" value="UniProtKB-KW"/>
</dbReference>
<dbReference type="PANTHER" id="PTHR47706">
    <property type="entry name" value="NMRA-LIKE FAMILY PROTEIN"/>
    <property type="match status" value="1"/>
</dbReference>
<evidence type="ECO:0000313" key="4">
    <source>
        <dbReference type="EMBL" id="KAF4303367.1"/>
    </source>
</evidence>
<comment type="caution">
    <text evidence="4">The sequence shown here is derived from an EMBL/GenBank/DDBJ whole genome shotgun (WGS) entry which is preliminary data.</text>
</comment>
<dbReference type="InterPro" id="IPR008030">
    <property type="entry name" value="NmrA-like"/>
</dbReference>
<dbReference type="InterPro" id="IPR036291">
    <property type="entry name" value="NAD(P)-bd_dom_sf"/>
</dbReference>
<dbReference type="Gene3D" id="3.90.25.10">
    <property type="entry name" value="UDP-galactose 4-epimerase, domain 1"/>
    <property type="match status" value="1"/>
</dbReference>
<dbReference type="OrthoDB" id="419598at2759"/>
<keyword evidence="5" id="KW-1185">Reference proteome</keyword>
<reference evidence="4" key="1">
    <citation type="submission" date="2020-04" db="EMBL/GenBank/DDBJ databases">
        <title>Genome Assembly and Annotation of Botryosphaeria dothidea sdau 11-99, a Latent Pathogen of Apple Fruit Ring Rot in China.</title>
        <authorList>
            <person name="Yu C."/>
            <person name="Diao Y."/>
            <person name="Lu Q."/>
            <person name="Zhao J."/>
            <person name="Cui S."/>
            <person name="Peng C."/>
            <person name="He B."/>
            <person name="Liu H."/>
        </authorList>
    </citation>
    <scope>NUCLEOTIDE SEQUENCE [LARGE SCALE GENOMIC DNA]</scope>
    <source>
        <strain evidence="4">Sdau11-99</strain>
    </source>
</reference>
<dbReference type="Gene3D" id="3.40.50.720">
    <property type="entry name" value="NAD(P)-binding Rossmann-like Domain"/>
    <property type="match status" value="1"/>
</dbReference>
<evidence type="ECO:0000256" key="1">
    <source>
        <dbReference type="ARBA" id="ARBA00022857"/>
    </source>
</evidence>
<keyword evidence="2" id="KW-0560">Oxidoreductase</keyword>
<organism evidence="4 5">
    <name type="scientific">Botryosphaeria dothidea</name>
    <dbReference type="NCBI Taxonomy" id="55169"/>
    <lineage>
        <taxon>Eukaryota</taxon>
        <taxon>Fungi</taxon>
        <taxon>Dikarya</taxon>
        <taxon>Ascomycota</taxon>
        <taxon>Pezizomycotina</taxon>
        <taxon>Dothideomycetes</taxon>
        <taxon>Dothideomycetes incertae sedis</taxon>
        <taxon>Botryosphaeriales</taxon>
        <taxon>Botryosphaeriaceae</taxon>
        <taxon>Botryosphaeria</taxon>
    </lineage>
</organism>
<keyword evidence="1" id="KW-0521">NADP</keyword>
<gene>
    <name evidence="4" type="ORF">GTA08_BOTSDO09198</name>
</gene>
<dbReference type="SUPFAM" id="SSF51735">
    <property type="entry name" value="NAD(P)-binding Rossmann-fold domains"/>
    <property type="match status" value="1"/>
</dbReference>